<evidence type="ECO:0000313" key="3">
    <source>
        <dbReference type="Proteomes" id="UP001148614"/>
    </source>
</evidence>
<feature type="compositionally biased region" description="Low complexity" evidence="1">
    <location>
        <begin position="41"/>
        <end position="55"/>
    </location>
</feature>
<evidence type="ECO:0000313" key="2">
    <source>
        <dbReference type="EMBL" id="KAJ3557685.1"/>
    </source>
</evidence>
<sequence>MATAVEGTDTTGIADDWEDVVADNDNYSVISLPLSEDDTATDSSQDQQVTTSSESPIKGPSQILSEQPTPKNTPPSETVEEPPAHIENAVERCGMDLKDVAYETEECLDLTPIPITSRASLKTIASKMGNLAVNDSLTRLSRDDHRFKTLRLQLARVAHMMLVYSNLYEKGMKPPSLPNGLMQLPGKICFEILKLQGAQANTTGPLSEKRLHATLDLKALGLMAIMEKDYKEYKSLYKTKRASDGKKHETDGKPQRGVVRMTVKIELTCLSTELRRLRDHIVHCLGQIHTCAHHGDFSMDHQLKVDALVSGFRGVKSALERVLSGPIDPQKHRLALDAAQNLRPDVRELADDLYRQHGRICRRRAQNRFDCHIKKSTIDELHRTAEALVSQMDRQASILAKATLQ</sequence>
<feature type="compositionally biased region" description="Polar residues" evidence="1">
    <location>
        <begin position="62"/>
        <end position="76"/>
    </location>
</feature>
<reference evidence="2" key="1">
    <citation type="submission" date="2022-07" db="EMBL/GenBank/DDBJ databases">
        <title>Genome Sequence of Xylaria arbuscula.</title>
        <authorList>
            <person name="Buettner E."/>
        </authorList>
    </citation>
    <scope>NUCLEOTIDE SEQUENCE</scope>
    <source>
        <strain evidence="2">VT107</strain>
    </source>
</reference>
<accession>A0A9W8N5V1</accession>
<gene>
    <name evidence="2" type="ORF">NPX13_g9879</name>
</gene>
<dbReference type="Proteomes" id="UP001148614">
    <property type="component" value="Unassembled WGS sequence"/>
</dbReference>
<comment type="caution">
    <text evidence="2">The sequence shown here is derived from an EMBL/GenBank/DDBJ whole genome shotgun (WGS) entry which is preliminary data.</text>
</comment>
<protein>
    <submittedName>
        <fullName evidence="2">Uncharacterized protein</fullName>
    </submittedName>
</protein>
<proteinExistence type="predicted"/>
<dbReference type="AlphaFoldDB" id="A0A9W8N5V1"/>
<name>A0A9W8N5V1_9PEZI</name>
<feature type="region of interest" description="Disordered" evidence="1">
    <location>
        <begin position="31"/>
        <end position="83"/>
    </location>
</feature>
<organism evidence="2 3">
    <name type="scientific">Xylaria arbuscula</name>
    <dbReference type="NCBI Taxonomy" id="114810"/>
    <lineage>
        <taxon>Eukaryota</taxon>
        <taxon>Fungi</taxon>
        <taxon>Dikarya</taxon>
        <taxon>Ascomycota</taxon>
        <taxon>Pezizomycotina</taxon>
        <taxon>Sordariomycetes</taxon>
        <taxon>Xylariomycetidae</taxon>
        <taxon>Xylariales</taxon>
        <taxon>Xylariaceae</taxon>
        <taxon>Xylaria</taxon>
    </lineage>
</organism>
<evidence type="ECO:0000256" key="1">
    <source>
        <dbReference type="SAM" id="MobiDB-lite"/>
    </source>
</evidence>
<dbReference type="EMBL" id="JANPWZ010002575">
    <property type="protein sequence ID" value="KAJ3557685.1"/>
    <property type="molecule type" value="Genomic_DNA"/>
</dbReference>
<keyword evidence="3" id="KW-1185">Reference proteome</keyword>